<keyword evidence="1" id="KW-1133">Transmembrane helix</keyword>
<feature type="transmembrane region" description="Helical" evidence="1">
    <location>
        <begin position="156"/>
        <end position="178"/>
    </location>
</feature>
<dbReference type="InterPro" id="IPR038330">
    <property type="entry name" value="TspO/MBR-related_sf"/>
</dbReference>
<sequence>MAFVVAMNGLANGLPLNNRTTGELSDTVNVLFTPAGYVFSIWGLIYLLLAIWVVRSFFTKQGTDERAILSIGYLFVFNGIFNVAWLFSFHYELFTFTIVPMVALLLTIIVIYYRIKQVGASIWTRLPFSVYMGWVSVATIVNIGIFFNSISDGNGIILSNVAWTIILLPIGAVLAAGISYYLKDAVYSLVFIWAYIGIAIERMGTYPSISLTAAIVAGVLIAVTIYLIIRLKALIKIEV</sequence>
<keyword evidence="1" id="KW-0812">Transmembrane</keyword>
<organism evidence="2 3">
    <name type="scientific">Paenalkalicoccus suaedae</name>
    <dbReference type="NCBI Taxonomy" id="2592382"/>
    <lineage>
        <taxon>Bacteria</taxon>
        <taxon>Bacillati</taxon>
        <taxon>Bacillota</taxon>
        <taxon>Bacilli</taxon>
        <taxon>Bacillales</taxon>
        <taxon>Bacillaceae</taxon>
        <taxon>Paenalkalicoccus</taxon>
    </lineage>
</organism>
<feature type="transmembrane region" description="Helical" evidence="1">
    <location>
        <begin position="67"/>
        <end position="87"/>
    </location>
</feature>
<dbReference type="EMBL" id="CP041372">
    <property type="protein sequence ID" value="QKS70549.1"/>
    <property type="molecule type" value="Genomic_DNA"/>
</dbReference>
<evidence type="ECO:0000313" key="2">
    <source>
        <dbReference type="EMBL" id="QKS70549.1"/>
    </source>
</evidence>
<feature type="transmembrane region" description="Helical" evidence="1">
    <location>
        <begin position="209"/>
        <end position="229"/>
    </location>
</feature>
<feature type="transmembrane region" description="Helical" evidence="1">
    <location>
        <begin position="185"/>
        <end position="203"/>
    </location>
</feature>
<feature type="transmembrane region" description="Helical" evidence="1">
    <location>
        <begin position="35"/>
        <end position="55"/>
    </location>
</feature>
<accession>A0A859FBA4</accession>
<feature type="transmembrane region" description="Helical" evidence="1">
    <location>
        <begin position="126"/>
        <end position="150"/>
    </location>
</feature>
<dbReference type="Proteomes" id="UP000318138">
    <property type="component" value="Chromosome"/>
</dbReference>
<evidence type="ECO:0000313" key="3">
    <source>
        <dbReference type="Proteomes" id="UP000318138"/>
    </source>
</evidence>
<proteinExistence type="predicted"/>
<dbReference type="PANTHER" id="PTHR33802:SF1">
    <property type="entry name" value="XK-RELATED PROTEIN"/>
    <property type="match status" value="1"/>
</dbReference>
<keyword evidence="3" id="KW-1185">Reference proteome</keyword>
<name>A0A859FBA4_9BACI</name>
<dbReference type="PANTHER" id="PTHR33802">
    <property type="entry name" value="SI:CH211-161H7.5-RELATED"/>
    <property type="match status" value="1"/>
</dbReference>
<reference evidence="3" key="1">
    <citation type="submission" date="2019-07" db="EMBL/GenBank/DDBJ databases">
        <title>Bacillus alkalisoli sp. nov. isolated from saline soil.</title>
        <authorList>
            <person name="Sun J.-Q."/>
            <person name="Xu L."/>
        </authorList>
    </citation>
    <scope>NUCLEOTIDE SEQUENCE [LARGE SCALE GENOMIC DNA]</scope>
    <source>
        <strain evidence="3">M4U3P1</strain>
    </source>
</reference>
<keyword evidence="1" id="KW-0472">Membrane</keyword>
<feature type="transmembrane region" description="Helical" evidence="1">
    <location>
        <begin position="93"/>
        <end position="114"/>
    </location>
</feature>
<dbReference type="KEGG" id="psua:FLK61_27755"/>
<dbReference type="Gene3D" id="1.20.1260.100">
    <property type="entry name" value="TspO/MBR protein"/>
    <property type="match status" value="1"/>
</dbReference>
<evidence type="ECO:0000256" key="1">
    <source>
        <dbReference type="SAM" id="Phobius"/>
    </source>
</evidence>
<protein>
    <submittedName>
        <fullName evidence="2">Tryptophan-rich sensory protein</fullName>
    </submittedName>
</protein>
<gene>
    <name evidence="2" type="ORF">FLK61_27755</name>
</gene>
<dbReference type="AlphaFoldDB" id="A0A859FBA4"/>